<dbReference type="PANTHER" id="PTHR43767:SF8">
    <property type="entry name" value="LONG-CHAIN-FATTY-ACID--COA LIGASE"/>
    <property type="match status" value="1"/>
</dbReference>
<feature type="transmembrane region" description="Helical" evidence="2">
    <location>
        <begin position="61"/>
        <end position="81"/>
    </location>
</feature>
<keyword evidence="2" id="KW-0812">Transmembrane</keyword>
<dbReference type="InterPro" id="IPR045851">
    <property type="entry name" value="AMP-bd_C_sf"/>
</dbReference>
<name>A0A8J7KAL3_9NEIS</name>
<dbReference type="InterPro" id="IPR050237">
    <property type="entry name" value="ATP-dep_AMP-bd_enzyme"/>
</dbReference>
<proteinExistence type="predicted"/>
<keyword evidence="2" id="KW-1133">Transmembrane helix</keyword>
<keyword evidence="5" id="KW-1185">Reference proteome</keyword>
<dbReference type="Gene3D" id="3.30.300.30">
    <property type="match status" value="1"/>
</dbReference>
<evidence type="ECO:0000313" key="4">
    <source>
        <dbReference type="EMBL" id="MBE9609259.1"/>
    </source>
</evidence>
<gene>
    <name evidence="4" type="ORF">INR99_07850</name>
</gene>
<dbReference type="SUPFAM" id="SSF56801">
    <property type="entry name" value="Acetyl-CoA synthetase-like"/>
    <property type="match status" value="1"/>
</dbReference>
<evidence type="ECO:0000259" key="3">
    <source>
        <dbReference type="Pfam" id="PF00501"/>
    </source>
</evidence>
<dbReference type="Proteomes" id="UP000604481">
    <property type="component" value="Unassembled WGS sequence"/>
</dbReference>
<evidence type="ECO:0000256" key="1">
    <source>
        <dbReference type="ARBA" id="ARBA00022598"/>
    </source>
</evidence>
<evidence type="ECO:0000313" key="5">
    <source>
        <dbReference type="Proteomes" id="UP000604481"/>
    </source>
</evidence>
<dbReference type="InterPro" id="IPR000873">
    <property type="entry name" value="AMP-dep_synth/lig_dom"/>
</dbReference>
<dbReference type="GO" id="GO:0016874">
    <property type="term" value="F:ligase activity"/>
    <property type="evidence" value="ECO:0007669"/>
    <property type="project" value="UniProtKB-KW"/>
</dbReference>
<dbReference type="EMBL" id="JADFUA010000003">
    <property type="protein sequence ID" value="MBE9609259.1"/>
    <property type="molecule type" value="Genomic_DNA"/>
</dbReference>
<evidence type="ECO:0000256" key="2">
    <source>
        <dbReference type="SAM" id="Phobius"/>
    </source>
</evidence>
<dbReference type="AlphaFoldDB" id="A0A8J7KAL3"/>
<dbReference type="PANTHER" id="PTHR43767">
    <property type="entry name" value="LONG-CHAIN-FATTY-ACID--COA LIGASE"/>
    <property type="match status" value="1"/>
</dbReference>
<dbReference type="InterPro" id="IPR042099">
    <property type="entry name" value="ANL_N_sf"/>
</dbReference>
<dbReference type="Gene3D" id="3.40.50.12780">
    <property type="entry name" value="N-terminal domain of ligase-like"/>
    <property type="match status" value="1"/>
</dbReference>
<organism evidence="4 5">
    <name type="scientific">Chitinilyticum piscinae</name>
    <dbReference type="NCBI Taxonomy" id="2866724"/>
    <lineage>
        <taxon>Bacteria</taxon>
        <taxon>Pseudomonadati</taxon>
        <taxon>Pseudomonadota</taxon>
        <taxon>Betaproteobacteria</taxon>
        <taxon>Neisseriales</taxon>
        <taxon>Chitinibacteraceae</taxon>
        <taxon>Chitinilyticum</taxon>
    </lineage>
</organism>
<keyword evidence="2" id="KW-0472">Membrane</keyword>
<reference evidence="4 5" key="1">
    <citation type="submission" date="2020-10" db="EMBL/GenBank/DDBJ databases">
        <title>The genome sequence of Chitinilyticum litopenaei 4Y14.</title>
        <authorList>
            <person name="Liu Y."/>
        </authorList>
    </citation>
    <scope>NUCLEOTIDE SEQUENCE [LARGE SCALE GENOMIC DNA]</scope>
    <source>
        <strain evidence="4 5">4Y14</strain>
    </source>
</reference>
<dbReference type="Pfam" id="PF00501">
    <property type="entry name" value="AMP-binding"/>
    <property type="match status" value="1"/>
</dbReference>
<accession>A0A8J7KAL3</accession>
<sequence>MAVAAGSAGAVAGHGLAVAGAPAVRAGAALMLASVRAVWRIRHALAQAGVFAPGFWRVCGWLLLAALCEGLSLYTLLALAVRRDAGALALIDDEGELDYASLQAQTLALASAFHVRGIGRGTKVALLARNHRGFVLGLLAASRVGADVLLLNSRADAPQLAGWLRQFSPDLLLLDEVQCPLLPPGYAGRVLVADRALAHPVPGLAHWLATPPRALGWRWPGGLTLLTSGSTGAARGIRRKPDLAQVAGVVQALLQQLGLACGQRTLVSVPLFHGYGLASLALALALSAPCIISRHTRGAALAGLLRRQRPDVLVTVPTLLERLLAEPDWPAPARVLSGSAPLPAALASAALARLGPCLFNLYGSSETGMLALATPADLQANPACVGRPISGVTLRLFDRAGQPVAAGESGEVTVSSDLLFDGYLGQAGRGCGAWRTGDLGRFDAAGRLMLLGRLDDLLIIGGENIVPQEVEDRLRALPGVRDVAVGLLPGTHDRLACWLVGAAPALAELNAALPGHWRLAACFAVTTLPRNAIGKLQRRQLPLLMD</sequence>
<comment type="caution">
    <text evidence="4">The sequence shown here is derived from an EMBL/GenBank/DDBJ whole genome shotgun (WGS) entry which is preliminary data.</text>
</comment>
<keyword evidence="1" id="KW-0436">Ligase</keyword>
<feature type="domain" description="AMP-dependent synthetase/ligase" evidence="3">
    <location>
        <begin position="80"/>
        <end position="424"/>
    </location>
</feature>
<protein>
    <submittedName>
        <fullName evidence="4">AMP-binding protein</fullName>
    </submittedName>
</protein>